<evidence type="ECO:0000313" key="3">
    <source>
        <dbReference type="Proteomes" id="UP000639403"/>
    </source>
</evidence>
<dbReference type="AlphaFoldDB" id="A0A8H7U663"/>
<feature type="transmembrane region" description="Helical" evidence="1">
    <location>
        <begin position="164"/>
        <end position="186"/>
    </location>
</feature>
<evidence type="ECO:0000313" key="2">
    <source>
        <dbReference type="EMBL" id="KAF9821643.1"/>
    </source>
</evidence>
<evidence type="ECO:0000256" key="1">
    <source>
        <dbReference type="SAM" id="Phobius"/>
    </source>
</evidence>
<protein>
    <submittedName>
        <fullName evidence="2">Uncharacterized protein</fullName>
    </submittedName>
</protein>
<reference evidence="2" key="2">
    <citation type="journal article" name="Front. Microbiol.">
        <title>Degradative Capacity of Two Strains of Rhodonia placenta: From Phenotype to Genotype.</title>
        <authorList>
            <person name="Kolle M."/>
            <person name="Horta M.A.C."/>
            <person name="Nowrousian M."/>
            <person name="Ohm R.A."/>
            <person name="Benz J.P."/>
            <person name="Pilgard A."/>
        </authorList>
    </citation>
    <scope>NUCLEOTIDE SEQUENCE</scope>
    <source>
        <strain evidence="2">FPRL280</strain>
    </source>
</reference>
<reference evidence="2" key="1">
    <citation type="submission" date="2020-11" db="EMBL/GenBank/DDBJ databases">
        <authorList>
            <person name="Koelle M."/>
            <person name="Horta M.A.C."/>
            <person name="Nowrousian M."/>
            <person name="Ohm R.A."/>
            <person name="Benz P."/>
            <person name="Pilgard A."/>
        </authorList>
    </citation>
    <scope>NUCLEOTIDE SEQUENCE</scope>
    <source>
        <strain evidence="2">FPRL280</strain>
    </source>
</reference>
<sequence>MLYLLAPLVALYRFVLQPVAPFAWFGLSFSLLDVAAAFRTCVALRQLKEQFHARHIAKKQATKEVTVQDVESRSFVRDVTATLMVVYGGEAVTAPALGIPCSFMISGAGPAFYAGINAIVNRIPAIHAPSLETELPISILDGFTRAMLLCEIVPPMITKHAVPAVANSPWSLLVTSLVTANGGWFFVNMLSFLQPYSLSLTTPPEFLPYGWTATDLWCAPLVTGLYALLTHAQPFWADAHAVAMGWLGAAATESEKVQPVDPEYARALCAVVLAGMFMTRTIKTFSASTVKPLAGPKTKVQ</sequence>
<keyword evidence="1" id="KW-0472">Membrane</keyword>
<feature type="transmembrane region" description="Helical" evidence="1">
    <location>
        <begin position="206"/>
        <end position="228"/>
    </location>
</feature>
<organism evidence="2 3">
    <name type="scientific">Rhodonia placenta</name>
    <dbReference type="NCBI Taxonomy" id="104341"/>
    <lineage>
        <taxon>Eukaryota</taxon>
        <taxon>Fungi</taxon>
        <taxon>Dikarya</taxon>
        <taxon>Basidiomycota</taxon>
        <taxon>Agaricomycotina</taxon>
        <taxon>Agaricomycetes</taxon>
        <taxon>Polyporales</taxon>
        <taxon>Adustoporiaceae</taxon>
        <taxon>Rhodonia</taxon>
    </lineage>
</organism>
<dbReference type="Proteomes" id="UP000639403">
    <property type="component" value="Unassembled WGS sequence"/>
</dbReference>
<proteinExistence type="predicted"/>
<feature type="transmembrane region" description="Helical" evidence="1">
    <location>
        <begin position="20"/>
        <end position="38"/>
    </location>
</feature>
<name>A0A8H7U663_9APHY</name>
<accession>A0A8H7U663</accession>
<comment type="caution">
    <text evidence="2">The sequence shown here is derived from an EMBL/GenBank/DDBJ whole genome shotgun (WGS) entry which is preliminary data.</text>
</comment>
<gene>
    <name evidence="2" type="ORF">IEO21_00489</name>
</gene>
<dbReference type="EMBL" id="JADOXO010000003">
    <property type="protein sequence ID" value="KAF9821643.1"/>
    <property type="molecule type" value="Genomic_DNA"/>
</dbReference>
<keyword evidence="1" id="KW-0812">Transmembrane</keyword>
<keyword evidence="1" id="KW-1133">Transmembrane helix</keyword>